<evidence type="ECO:0000256" key="4">
    <source>
        <dbReference type="ARBA" id="ARBA00023014"/>
    </source>
</evidence>
<sequence>MAQNKRWTIVLDPDKCIDCKACDVACKRENGIDAKGKQDVRRNWIGTEGIQGTYPNLKQTFQPEQCHQCANPPCVPVCPVKATYAREDGVIVVNKSTCIGCTLCVISCPYGARYMSENRKADKCDFCSHRVAQGKVPACVDTCPTKVRVFGDMNDPNSAVSRLLRANPKARVLQPEKGTKPNLHYIS</sequence>
<proteinExistence type="predicted"/>
<dbReference type="GO" id="GO:0051539">
    <property type="term" value="F:4 iron, 4 sulfur cluster binding"/>
    <property type="evidence" value="ECO:0007669"/>
    <property type="project" value="UniProtKB-KW"/>
</dbReference>
<keyword evidence="7" id="KW-1185">Reference proteome</keyword>
<reference evidence="6 7" key="1">
    <citation type="submission" date="2010-12" db="EMBL/GenBank/DDBJ databases">
        <title>Complete sequence of Desulfurispirillum indicum S5.</title>
        <authorList>
            <consortium name="US DOE Joint Genome Institute"/>
            <person name="Lucas S."/>
            <person name="Copeland A."/>
            <person name="Lapidus A."/>
            <person name="Cheng J.-F."/>
            <person name="Goodwin L."/>
            <person name="Pitluck S."/>
            <person name="Chertkov O."/>
            <person name="Held B."/>
            <person name="Detter J.C."/>
            <person name="Han C."/>
            <person name="Tapia R."/>
            <person name="Land M."/>
            <person name="Hauser L."/>
            <person name="Kyrpides N."/>
            <person name="Ivanova N."/>
            <person name="Mikhailova N."/>
            <person name="Haggblom M."/>
            <person name="Rauschenbach I."/>
            <person name="Bini E."/>
            <person name="Woyke T."/>
        </authorList>
    </citation>
    <scope>NUCLEOTIDE SEQUENCE [LARGE SCALE GENOMIC DNA]</scope>
    <source>
        <strain evidence="7">ATCC BAA-1389 / DSM 22839 / S5</strain>
    </source>
</reference>
<keyword evidence="3" id="KW-0408">Iron</keyword>
<feature type="domain" description="4Fe-4S ferredoxin-type" evidence="5">
    <location>
        <begin position="57"/>
        <end position="88"/>
    </location>
</feature>
<dbReference type="PROSITE" id="PS00198">
    <property type="entry name" value="4FE4S_FER_1"/>
    <property type="match status" value="1"/>
</dbReference>
<dbReference type="PROSITE" id="PS51379">
    <property type="entry name" value="4FE4S_FER_2"/>
    <property type="match status" value="3"/>
</dbReference>
<evidence type="ECO:0000259" key="5">
    <source>
        <dbReference type="PROSITE" id="PS51379"/>
    </source>
</evidence>
<name>E6W6I4_DESIS</name>
<dbReference type="AlphaFoldDB" id="E6W6I4"/>
<evidence type="ECO:0000256" key="3">
    <source>
        <dbReference type="ARBA" id="ARBA00023004"/>
    </source>
</evidence>
<dbReference type="STRING" id="653733.Selin_2608"/>
<gene>
    <name evidence="6" type="ordered locus">Selin_2608</name>
</gene>
<dbReference type="eggNOG" id="COG0437">
    <property type="taxonomic scope" value="Bacteria"/>
</dbReference>
<keyword evidence="1" id="KW-0004">4Fe-4S</keyword>
<dbReference type="InParanoid" id="E6W6I4"/>
<keyword evidence="2" id="KW-0479">Metal-binding</keyword>
<protein>
    <submittedName>
        <fullName evidence="6">4Fe-4S ferredoxin iron-sulfur binding domain protein</fullName>
    </submittedName>
</protein>
<feature type="domain" description="4Fe-4S ferredoxin-type" evidence="5">
    <location>
        <begin position="7"/>
        <end position="37"/>
    </location>
</feature>
<dbReference type="OrthoDB" id="9779457at2"/>
<accession>E6W6I4</accession>
<feature type="domain" description="4Fe-4S ferredoxin-type" evidence="5">
    <location>
        <begin position="89"/>
        <end position="118"/>
    </location>
</feature>
<evidence type="ECO:0000313" key="7">
    <source>
        <dbReference type="Proteomes" id="UP000002572"/>
    </source>
</evidence>
<evidence type="ECO:0000256" key="1">
    <source>
        <dbReference type="ARBA" id="ARBA00022485"/>
    </source>
</evidence>
<keyword evidence="4" id="KW-0411">Iron-sulfur</keyword>
<dbReference type="PANTHER" id="PTHR43177:SF3">
    <property type="entry name" value="PROTEIN NRFC HOMOLOG"/>
    <property type="match status" value="1"/>
</dbReference>
<dbReference type="EMBL" id="CP002432">
    <property type="protein sequence ID" value="ADU67319.1"/>
    <property type="molecule type" value="Genomic_DNA"/>
</dbReference>
<dbReference type="KEGG" id="din:Selin_2608"/>
<dbReference type="RefSeq" id="WP_013507188.1">
    <property type="nucleotide sequence ID" value="NC_014836.1"/>
</dbReference>
<dbReference type="HOGENOM" id="CLU_043374_1_1_0"/>
<evidence type="ECO:0000256" key="2">
    <source>
        <dbReference type="ARBA" id="ARBA00022723"/>
    </source>
</evidence>
<dbReference type="GO" id="GO:0046872">
    <property type="term" value="F:metal ion binding"/>
    <property type="evidence" value="ECO:0007669"/>
    <property type="project" value="UniProtKB-KW"/>
</dbReference>
<dbReference type="InterPro" id="IPR017900">
    <property type="entry name" value="4Fe4S_Fe_S_CS"/>
</dbReference>
<dbReference type="InterPro" id="IPR017896">
    <property type="entry name" value="4Fe4S_Fe-S-bd"/>
</dbReference>
<organism evidence="6 7">
    <name type="scientific">Desulfurispirillum indicum (strain ATCC BAA-1389 / DSM 22839 / S5)</name>
    <dbReference type="NCBI Taxonomy" id="653733"/>
    <lineage>
        <taxon>Bacteria</taxon>
        <taxon>Pseudomonadati</taxon>
        <taxon>Chrysiogenota</taxon>
        <taxon>Chrysiogenia</taxon>
        <taxon>Chrysiogenales</taxon>
        <taxon>Chrysiogenaceae</taxon>
        <taxon>Desulfurispirillum</taxon>
    </lineage>
</organism>
<dbReference type="CDD" id="cd10551">
    <property type="entry name" value="PsrB"/>
    <property type="match status" value="1"/>
</dbReference>
<evidence type="ECO:0000313" key="6">
    <source>
        <dbReference type="EMBL" id="ADU67319.1"/>
    </source>
</evidence>
<dbReference type="SUPFAM" id="SSF54862">
    <property type="entry name" value="4Fe-4S ferredoxins"/>
    <property type="match status" value="1"/>
</dbReference>
<dbReference type="Proteomes" id="UP000002572">
    <property type="component" value="Chromosome"/>
</dbReference>
<dbReference type="PANTHER" id="PTHR43177">
    <property type="entry name" value="PROTEIN NRFC"/>
    <property type="match status" value="1"/>
</dbReference>
<dbReference type="Gene3D" id="3.30.70.20">
    <property type="match status" value="2"/>
</dbReference>
<dbReference type="Pfam" id="PF13247">
    <property type="entry name" value="Fer4_11"/>
    <property type="match status" value="1"/>
</dbReference>
<dbReference type="InterPro" id="IPR050954">
    <property type="entry name" value="ET_IronSulfur_Cluster-Binding"/>
</dbReference>